<proteinExistence type="predicted"/>
<sequence>MKTIAFGDLRFDRHSIPAELRDVSCWPGVDEVALSSSAQHVLRRRVEAVARFVDGHPPLREIGRTTGVKPGDLYRLFERCVALHADGRIFGLRALVPYCHIRAYQRRTAVETSQEGGKSGASGAFTQLLGRYPDIADWIELRVSERQRKNGRRREVLRGLRRMHRGFLDQCRRAGSRRICTHSTNGISATERLRRGCDVSRIDGLTRRRARPAQRRRTY</sequence>
<evidence type="ECO:0000313" key="1">
    <source>
        <dbReference type="EMBL" id="TFE37618.1"/>
    </source>
</evidence>
<reference evidence="1 2" key="1">
    <citation type="submission" date="2019-03" db="EMBL/GenBank/DDBJ databases">
        <title>Complete Genome Sequence of Paraburkholderia dipogonis ICMP 19430T, a Nitrogen-fixing Symbiont of the South African Invasive Legume Dipogon lignosus in New Zealand.</title>
        <authorList>
            <person name="De Meyer S.E."/>
        </authorList>
    </citation>
    <scope>NUCLEOTIDE SEQUENCE [LARGE SCALE GENOMIC DNA]</scope>
    <source>
        <strain evidence="1 2">ICMP 19430</strain>
    </source>
</reference>
<evidence type="ECO:0000313" key="2">
    <source>
        <dbReference type="Proteomes" id="UP000297385"/>
    </source>
</evidence>
<gene>
    <name evidence="1" type="ORF">E2553_40085</name>
</gene>
<dbReference type="EMBL" id="SNVI01000005">
    <property type="protein sequence ID" value="TFE37618.1"/>
    <property type="molecule type" value="Genomic_DNA"/>
</dbReference>
<protein>
    <submittedName>
        <fullName evidence="1">Uncharacterized protein</fullName>
    </submittedName>
</protein>
<dbReference type="RefSeq" id="WP_134466141.1">
    <property type="nucleotide sequence ID" value="NZ_SNVI01000005.1"/>
</dbReference>
<dbReference type="Proteomes" id="UP000297385">
    <property type="component" value="Unassembled WGS sequence"/>
</dbReference>
<accession>A0A4Y8MJM7</accession>
<comment type="caution">
    <text evidence="1">The sequence shown here is derived from an EMBL/GenBank/DDBJ whole genome shotgun (WGS) entry which is preliminary data.</text>
</comment>
<organism evidence="1 2">
    <name type="scientific">Paraburkholderia dipogonis</name>
    <dbReference type="NCBI Taxonomy" id="1211383"/>
    <lineage>
        <taxon>Bacteria</taxon>
        <taxon>Pseudomonadati</taxon>
        <taxon>Pseudomonadota</taxon>
        <taxon>Betaproteobacteria</taxon>
        <taxon>Burkholderiales</taxon>
        <taxon>Burkholderiaceae</taxon>
        <taxon>Paraburkholderia</taxon>
    </lineage>
</organism>
<dbReference type="AlphaFoldDB" id="A0A4Y8MJM7"/>
<name>A0A4Y8MJM7_9BURK</name>